<reference evidence="1" key="1">
    <citation type="submission" date="2019-07" db="EMBL/GenBank/DDBJ databases">
        <title>Genomic Encyclopedia of Type Strains, Phase IV (KMG-IV): sequencing the most valuable type-strain genomes for metagenomic binning, comparative biology and taxonomic classification.</title>
        <authorList>
            <person name="Goeker M."/>
        </authorList>
    </citation>
    <scope>NUCLEOTIDE SEQUENCE</scope>
    <source>
        <strain evidence="1">DSM 44596</strain>
    </source>
</reference>
<name>A0A652YR21_NOCGL</name>
<dbReference type="InterPro" id="IPR050266">
    <property type="entry name" value="AB_hydrolase_sf"/>
</dbReference>
<dbReference type="Gene3D" id="3.40.50.1820">
    <property type="entry name" value="alpha/beta hydrolase"/>
    <property type="match status" value="1"/>
</dbReference>
<dbReference type="EMBL" id="VNIQ01000003">
    <property type="protein sequence ID" value="TYQ05008.1"/>
    <property type="molecule type" value="Genomic_DNA"/>
</dbReference>
<organism evidence="1">
    <name type="scientific">Nocardia globerula</name>
    <dbReference type="NCBI Taxonomy" id="1818"/>
    <lineage>
        <taxon>Bacteria</taxon>
        <taxon>Bacillati</taxon>
        <taxon>Actinomycetota</taxon>
        <taxon>Actinomycetes</taxon>
        <taxon>Mycobacteriales</taxon>
        <taxon>Nocardiaceae</taxon>
        <taxon>Nocardia</taxon>
    </lineage>
</organism>
<dbReference type="PANTHER" id="PTHR43798">
    <property type="entry name" value="MONOACYLGLYCEROL LIPASE"/>
    <property type="match status" value="1"/>
</dbReference>
<dbReference type="Pfam" id="PF12697">
    <property type="entry name" value="Abhydrolase_6"/>
    <property type="match status" value="1"/>
</dbReference>
<dbReference type="AlphaFoldDB" id="A0A652YR21"/>
<dbReference type="SUPFAM" id="SSF53474">
    <property type="entry name" value="alpha/beta-Hydrolases"/>
    <property type="match status" value="1"/>
</dbReference>
<dbReference type="GO" id="GO:0003824">
    <property type="term" value="F:catalytic activity"/>
    <property type="evidence" value="ECO:0007669"/>
    <property type="project" value="UniProtKB-ARBA"/>
</dbReference>
<gene>
    <name evidence="1" type="ORF">FNL38_103359</name>
</gene>
<accession>A0A652YR21</accession>
<proteinExistence type="predicted"/>
<evidence type="ECO:0000313" key="1">
    <source>
        <dbReference type="EMBL" id="TYQ05008.1"/>
    </source>
</evidence>
<protein>
    <submittedName>
        <fullName evidence="1">Pimeloyl-ACP methyl ester carboxylesterase</fullName>
    </submittedName>
</protein>
<sequence length="249" mass="26476">MTDIVFVPGLNNDALVWDRVIKSLPPSLSATAVDVPAIGDVDKIAAALAVDLPDQFFLVGHSFGGVVAMALLEYCPERISGVALVNTPQGTDDEATAAARLDKAERALAGEFENFAMGRVDLVFHADNAEDPDVLTERLRGVRAYGPQRYSAHSAAIASRPDRTELLLATEVPLAVIAAESDLVVPPGEQQALADRVGATFAGIPHAAHMLPAEEPEALARALTKWIDSVDTTDTHHSVDTTDTHRGEK</sequence>
<comment type="caution">
    <text evidence="1">The sequence shown here is derived from an EMBL/GenBank/DDBJ whole genome shotgun (WGS) entry which is preliminary data.</text>
</comment>
<dbReference type="InterPro" id="IPR029058">
    <property type="entry name" value="AB_hydrolase_fold"/>
</dbReference>
<dbReference type="InterPro" id="IPR000073">
    <property type="entry name" value="AB_hydrolase_1"/>
</dbReference>